<feature type="chain" id="PRO_5017456954" description="Lipoprotein" evidence="1">
    <location>
        <begin position="22"/>
        <end position="241"/>
    </location>
</feature>
<keyword evidence="1" id="KW-0732">Signal</keyword>
<dbReference type="STRING" id="640205.SAMN05216381_0767"/>
<protein>
    <recommendedName>
        <fullName evidence="4">Lipoprotein</fullName>
    </recommendedName>
</protein>
<dbReference type="EMBL" id="FNBM01000001">
    <property type="protein sequence ID" value="SDF03358.1"/>
    <property type="molecule type" value="Genomic_DNA"/>
</dbReference>
<organism evidence="2 3">
    <name type="scientific">Phytopseudomonas seleniipraecipitans</name>
    <dbReference type="NCBI Taxonomy" id="640205"/>
    <lineage>
        <taxon>Bacteria</taxon>
        <taxon>Pseudomonadati</taxon>
        <taxon>Pseudomonadota</taxon>
        <taxon>Gammaproteobacteria</taxon>
        <taxon>Pseudomonadales</taxon>
        <taxon>Pseudomonadaceae</taxon>
        <taxon>Phytopseudomonas</taxon>
    </lineage>
</organism>
<feature type="signal peptide" evidence="1">
    <location>
        <begin position="1"/>
        <end position="21"/>
    </location>
</feature>
<sequence length="241" mass="26685">MHKLSLAYLFALVIVGCSAHAAANPEAGDAFYDQGVQALQHMQRLTAEQSGDADELTRHLNNLDANMARAAQLGHPAAALFEAHKLLKQRSKDPAVTLENRRQGCASLDAMARKGFVAAAVLNTQECDTGYKRFEYSSPEHRAVMEALEQSLKRRDPGIAYYPLPIRASQCFAAAPTQMNELTHGQFRAEAEYILGSSQPPQSREAVERNLRWLDLAFQHGCLASLDMRPMLRKQLASYSD</sequence>
<evidence type="ECO:0000313" key="2">
    <source>
        <dbReference type="EMBL" id="SDF03358.1"/>
    </source>
</evidence>
<dbReference type="Proteomes" id="UP000243378">
    <property type="component" value="Unassembled WGS sequence"/>
</dbReference>
<accession>A0A1G7HSN7</accession>
<dbReference type="OrthoDB" id="6901952at2"/>
<proteinExistence type="predicted"/>
<gene>
    <name evidence="2" type="ORF">SAMN05216381_0767</name>
</gene>
<name>A0A1G7HSN7_9GAMM</name>
<dbReference type="AlphaFoldDB" id="A0A1G7HSN7"/>
<evidence type="ECO:0000256" key="1">
    <source>
        <dbReference type="SAM" id="SignalP"/>
    </source>
</evidence>
<dbReference type="RefSeq" id="WP_143024570.1">
    <property type="nucleotide sequence ID" value="NZ_FNBM01000001.1"/>
</dbReference>
<evidence type="ECO:0008006" key="4">
    <source>
        <dbReference type="Google" id="ProtNLM"/>
    </source>
</evidence>
<evidence type="ECO:0000313" key="3">
    <source>
        <dbReference type="Proteomes" id="UP000243378"/>
    </source>
</evidence>
<reference evidence="2 3" key="1">
    <citation type="submission" date="2016-10" db="EMBL/GenBank/DDBJ databases">
        <authorList>
            <person name="de Groot N.N."/>
        </authorList>
    </citation>
    <scope>NUCLEOTIDE SEQUENCE [LARGE SCALE GENOMIC DNA]</scope>
    <source>
        <strain evidence="2 3">LMG 25475</strain>
    </source>
</reference>
<dbReference type="PROSITE" id="PS51257">
    <property type="entry name" value="PROKAR_LIPOPROTEIN"/>
    <property type="match status" value="1"/>
</dbReference>